<comment type="caution">
    <text evidence="2">The sequence shown here is derived from an EMBL/GenBank/DDBJ whole genome shotgun (WGS) entry which is preliminary data.</text>
</comment>
<name>A0A9P6H096_9MICR</name>
<dbReference type="Proteomes" id="UP000740883">
    <property type="component" value="Unassembled WGS sequence"/>
</dbReference>
<accession>A0A9P6H096</accession>
<proteinExistence type="predicted"/>
<protein>
    <submittedName>
        <fullName evidence="2">Uncharacterized protein</fullName>
    </submittedName>
</protein>
<feature type="coiled-coil region" evidence="1">
    <location>
        <begin position="237"/>
        <end position="301"/>
    </location>
</feature>
<dbReference type="OrthoDB" id="10650066at2759"/>
<reference evidence="2 3" key="1">
    <citation type="journal article" date="2020" name="Genome Biol. Evol.">
        <title>Comparative genomics of strictly vertically transmitted, feminizing microsporidia endosymbionts of amphipod crustaceans.</title>
        <authorList>
            <person name="Cormier A."/>
            <person name="Chebbi M.A."/>
            <person name="Giraud I."/>
            <person name="Wattier R."/>
            <person name="Teixeira M."/>
            <person name="Gilbert C."/>
            <person name="Rigaud T."/>
            <person name="Cordaux R."/>
        </authorList>
    </citation>
    <scope>NUCLEOTIDE SEQUENCE [LARGE SCALE GENOMIC DNA]</scope>
    <source>
        <strain evidence="2 3">Ou3-Ou53</strain>
    </source>
</reference>
<sequence>MENKENKGKKYEDDEYSILKGNVYGEESMLKWKSFHKNVNTTIKSYNLDGILRDDTYVSRKHENLDSNNSYIQKDSLKNPILDDNSVLKESNISLKRYLESIKTGDTKKESTKNISVDCKKINNSKVFHEISQIKDDLEKCTNLLKRKKEIEENSFIKRQKDTTNIGDSIISEKKTKTEEKSFIKRQKDKTTICEENTIKDKATIGDTLFLNRNVKENSFLKKQKENLDINLFHSTLIETKKRIDKAIEETQEKEIQEPNENNDKLPEMFVKKIEEHIKVQKNYKKEINSLEKTNKLQNLEILMLKSKIKSINSREDVSKFDKYVTDGKSIIKELKNRLVSVEEDTKTKLQRAFADNKILESEIMGLKKIINKLVDKIRDLKKSGT</sequence>
<dbReference type="EMBL" id="SBJO01000019">
    <property type="protein sequence ID" value="KAF9764514.1"/>
    <property type="molecule type" value="Genomic_DNA"/>
</dbReference>
<feature type="coiled-coil region" evidence="1">
    <location>
        <begin position="332"/>
        <end position="377"/>
    </location>
</feature>
<gene>
    <name evidence="2" type="ORF">NGRA_0498</name>
</gene>
<evidence type="ECO:0000256" key="1">
    <source>
        <dbReference type="SAM" id="Coils"/>
    </source>
</evidence>
<evidence type="ECO:0000313" key="3">
    <source>
        <dbReference type="Proteomes" id="UP000740883"/>
    </source>
</evidence>
<keyword evidence="3" id="KW-1185">Reference proteome</keyword>
<organism evidence="2 3">
    <name type="scientific">Nosema granulosis</name>
    <dbReference type="NCBI Taxonomy" id="83296"/>
    <lineage>
        <taxon>Eukaryota</taxon>
        <taxon>Fungi</taxon>
        <taxon>Fungi incertae sedis</taxon>
        <taxon>Microsporidia</taxon>
        <taxon>Nosematidae</taxon>
        <taxon>Nosema</taxon>
    </lineage>
</organism>
<evidence type="ECO:0000313" key="2">
    <source>
        <dbReference type="EMBL" id="KAF9764514.1"/>
    </source>
</evidence>
<keyword evidence="1" id="KW-0175">Coiled coil</keyword>
<dbReference type="AlphaFoldDB" id="A0A9P6H096"/>